<dbReference type="PANTHER" id="PTHR15627">
    <property type="entry name" value="NATURAL KILLER CELL-SPECIFIC ANTIGEN KLIP1"/>
    <property type="match status" value="1"/>
</dbReference>
<dbReference type="GO" id="GO:0005634">
    <property type="term" value="C:nucleus"/>
    <property type="evidence" value="ECO:0007669"/>
    <property type="project" value="UniProtKB-SubCell"/>
</dbReference>
<dbReference type="SMART" id="SM01144">
    <property type="entry name" value="DTW"/>
    <property type="match status" value="1"/>
</dbReference>
<evidence type="ECO:0000256" key="6">
    <source>
        <dbReference type="ARBA" id="ARBA00023242"/>
    </source>
</evidence>
<evidence type="ECO:0000256" key="2">
    <source>
        <dbReference type="ARBA" id="ARBA00012386"/>
    </source>
</evidence>
<feature type="compositionally biased region" description="Polar residues" evidence="12">
    <location>
        <begin position="9"/>
        <end position="21"/>
    </location>
</feature>
<dbReference type="OrthoDB" id="3173at2759"/>
<keyword evidence="6" id="KW-0539">Nucleus</keyword>
<dbReference type="GO" id="GO:0008033">
    <property type="term" value="P:tRNA processing"/>
    <property type="evidence" value="ECO:0007669"/>
    <property type="project" value="UniProtKB-KW"/>
</dbReference>
<evidence type="ECO:0000256" key="7">
    <source>
        <dbReference type="ARBA" id="ARBA00037050"/>
    </source>
</evidence>
<evidence type="ECO:0000313" key="14">
    <source>
        <dbReference type="EMBL" id="PXF50165.1"/>
    </source>
</evidence>
<protein>
    <recommendedName>
        <fullName evidence="9">tRNA-uridine aminocarboxypropyltransferase 1</fullName>
        <ecNumber evidence="2">2.5.1.25</ecNumber>
    </recommendedName>
    <alternativeName>
        <fullName evidence="10">DTW domain-containing protein 1</fullName>
    </alternativeName>
</protein>
<reference evidence="14 15" key="1">
    <citation type="journal article" date="2018" name="Mol. Biol. Evol.">
        <title>Analysis of the draft genome of the red seaweed Gracilariopsis chorda provides insights into genome size evolution in Rhodophyta.</title>
        <authorList>
            <person name="Lee J."/>
            <person name="Yang E.C."/>
            <person name="Graf L."/>
            <person name="Yang J.H."/>
            <person name="Qiu H."/>
            <person name="Zel Zion U."/>
            <person name="Chan C.X."/>
            <person name="Stephens T.G."/>
            <person name="Weber A.P.M."/>
            <person name="Boo G.H."/>
            <person name="Boo S.M."/>
            <person name="Kim K.M."/>
            <person name="Shin Y."/>
            <person name="Jung M."/>
            <person name="Lee S.J."/>
            <person name="Yim H.S."/>
            <person name="Lee J.H."/>
            <person name="Bhattacharya D."/>
            <person name="Yoon H.S."/>
        </authorList>
    </citation>
    <scope>NUCLEOTIDE SEQUENCE [LARGE SCALE GENOMIC DNA]</scope>
    <source>
        <strain evidence="14 15">SKKU-2015</strain>
        <tissue evidence="14">Whole body</tissue>
    </source>
</reference>
<keyword evidence="15" id="KW-1185">Reference proteome</keyword>
<name>A0A2V3J6Y0_9FLOR</name>
<feature type="region of interest" description="Disordered" evidence="12">
    <location>
        <begin position="1"/>
        <end position="21"/>
    </location>
</feature>
<evidence type="ECO:0000256" key="10">
    <source>
        <dbReference type="ARBA" id="ARBA00042508"/>
    </source>
</evidence>
<dbReference type="InterPro" id="IPR005636">
    <property type="entry name" value="DTW"/>
</dbReference>
<dbReference type="GO" id="GO:0016432">
    <property type="term" value="F:tRNA-uridine aminocarboxypropyltransferase activity"/>
    <property type="evidence" value="ECO:0007669"/>
    <property type="project" value="UniProtKB-EC"/>
</dbReference>
<dbReference type="EMBL" id="NBIV01000001">
    <property type="protein sequence ID" value="PXF50165.1"/>
    <property type="molecule type" value="Genomic_DNA"/>
</dbReference>
<evidence type="ECO:0000256" key="4">
    <source>
        <dbReference type="ARBA" id="ARBA00022691"/>
    </source>
</evidence>
<comment type="function">
    <text evidence="7">Catalyzes the formation of 3-(3-amino-3-carboxypropyl)uridine (acp3U) at position 20 in the D-loop of several cytoplasmic tRNAs (acp3U(20)).</text>
</comment>
<evidence type="ECO:0000256" key="9">
    <source>
        <dbReference type="ARBA" id="ARBA00039242"/>
    </source>
</evidence>
<evidence type="ECO:0000256" key="11">
    <source>
        <dbReference type="ARBA" id="ARBA00048718"/>
    </source>
</evidence>
<dbReference type="Proteomes" id="UP000247409">
    <property type="component" value="Unassembled WGS sequence"/>
</dbReference>
<dbReference type="EC" id="2.5.1.25" evidence="2"/>
<comment type="similarity">
    <text evidence="8">Belongs to the TDD superfamily. DTWD1 family.</text>
</comment>
<dbReference type="PANTHER" id="PTHR15627:SF8">
    <property type="entry name" value="TRNA-URIDINE AMINOCARBOXYPROPYLTRANSFERASE 1"/>
    <property type="match status" value="1"/>
</dbReference>
<comment type="subcellular location">
    <subcellularLocation>
        <location evidence="1">Nucleus</location>
    </subcellularLocation>
</comment>
<gene>
    <name evidence="14" type="ORF">BWQ96_00325</name>
</gene>
<evidence type="ECO:0000256" key="3">
    <source>
        <dbReference type="ARBA" id="ARBA00022679"/>
    </source>
</evidence>
<accession>A0A2V3J6Y0</accession>
<keyword evidence="3" id="KW-0808">Transferase</keyword>
<comment type="catalytic activity">
    <reaction evidence="11">
        <text>a uridine in tRNA + S-adenosyl-L-methionine = a 3-[(3S)-3-amino-3-carboxypropyl]uridine in tRNA + S-methyl-5'-thioadenosine + H(+)</text>
        <dbReference type="Rhea" id="RHEA:62432"/>
        <dbReference type="Rhea" id="RHEA-COMP:13339"/>
        <dbReference type="Rhea" id="RHEA-COMP:16092"/>
        <dbReference type="ChEBI" id="CHEBI:15378"/>
        <dbReference type="ChEBI" id="CHEBI:17509"/>
        <dbReference type="ChEBI" id="CHEBI:59789"/>
        <dbReference type="ChEBI" id="CHEBI:65315"/>
        <dbReference type="ChEBI" id="CHEBI:82930"/>
        <dbReference type="EC" id="2.5.1.25"/>
    </reaction>
</comment>
<comment type="caution">
    <text evidence="14">The sequence shown here is derived from an EMBL/GenBank/DDBJ whole genome shotgun (WGS) entry which is preliminary data.</text>
</comment>
<dbReference type="Pfam" id="PF03942">
    <property type="entry name" value="DTW"/>
    <property type="match status" value="1"/>
</dbReference>
<evidence type="ECO:0000256" key="8">
    <source>
        <dbReference type="ARBA" id="ARBA00038290"/>
    </source>
</evidence>
<proteinExistence type="inferred from homology"/>
<evidence type="ECO:0000256" key="12">
    <source>
        <dbReference type="SAM" id="MobiDB-lite"/>
    </source>
</evidence>
<evidence type="ECO:0000259" key="13">
    <source>
        <dbReference type="SMART" id="SM01144"/>
    </source>
</evidence>
<evidence type="ECO:0000313" key="15">
    <source>
        <dbReference type="Proteomes" id="UP000247409"/>
    </source>
</evidence>
<evidence type="ECO:0000256" key="1">
    <source>
        <dbReference type="ARBA" id="ARBA00004123"/>
    </source>
</evidence>
<dbReference type="AlphaFoldDB" id="A0A2V3J6Y0"/>
<sequence>MAGPDEFVESSTTEEQLTEDNSFQNLSLSPHDVLKKAPRTTCTGTCGKKRRYYCAECLVPLLPTLEQFPSVELPVQIHILQSYAEVPQRSTAQHVALLAPDYAHIWRPFPECVPEFEQRVTKGAKTGTVALLFPGDEALSPEQAVAQLPNLEHVIVLDASWTKSTVLLCEPIFKELPRLTLPAGARSRFWRYAPKRSEQSEFFSPDKVESLVSTVEAVHRFCEAYNIALGKSSGLCDNLLWLFAFLHGRVKNVYDNAPQKRRRLMSKSKGMLDHL</sequence>
<evidence type="ECO:0000256" key="5">
    <source>
        <dbReference type="ARBA" id="ARBA00022694"/>
    </source>
</evidence>
<keyword evidence="5" id="KW-0819">tRNA processing</keyword>
<feature type="domain" description="DTW" evidence="13">
    <location>
        <begin position="50"/>
        <end position="255"/>
    </location>
</feature>
<dbReference type="InterPro" id="IPR051521">
    <property type="entry name" value="tRNA_Mod/Golgi_Maint"/>
</dbReference>
<keyword evidence="4" id="KW-0949">S-adenosyl-L-methionine</keyword>
<organism evidence="14 15">
    <name type="scientific">Gracilariopsis chorda</name>
    <dbReference type="NCBI Taxonomy" id="448386"/>
    <lineage>
        <taxon>Eukaryota</taxon>
        <taxon>Rhodophyta</taxon>
        <taxon>Florideophyceae</taxon>
        <taxon>Rhodymeniophycidae</taxon>
        <taxon>Gracilariales</taxon>
        <taxon>Gracilariaceae</taxon>
        <taxon>Gracilariopsis</taxon>
    </lineage>
</organism>